<evidence type="ECO:0000256" key="2">
    <source>
        <dbReference type="ARBA" id="ARBA00007163"/>
    </source>
</evidence>
<accession>A0A6M4C6C6</accession>
<dbReference type="FunFam" id="1.20.5.170:FF:000019">
    <property type="entry name" value="BZIP family transcription factor"/>
    <property type="match status" value="1"/>
</dbReference>
<organism evidence="11">
    <name type="scientific">Asparagus racemosus</name>
    <dbReference type="NCBI Taxonomy" id="272846"/>
    <lineage>
        <taxon>Eukaryota</taxon>
        <taxon>Viridiplantae</taxon>
        <taxon>Streptophyta</taxon>
        <taxon>Embryophyta</taxon>
        <taxon>Tracheophyta</taxon>
        <taxon>Spermatophyta</taxon>
        <taxon>Magnoliopsida</taxon>
        <taxon>Liliopsida</taxon>
        <taxon>Asparagales</taxon>
        <taxon>Asparagaceae</taxon>
        <taxon>Asparagoideae</taxon>
        <taxon>Asparagus</taxon>
    </lineage>
</organism>
<dbReference type="InterPro" id="IPR004827">
    <property type="entry name" value="bZIP"/>
</dbReference>
<feature type="region of interest" description="Disordered" evidence="8">
    <location>
        <begin position="77"/>
        <end position="155"/>
    </location>
</feature>
<dbReference type="InterPro" id="IPR046347">
    <property type="entry name" value="bZIP_sf"/>
</dbReference>
<name>A0A6M4C6C6_9ASPA</name>
<gene>
    <name evidence="11" type="primary">TGA2</name>
</gene>
<comment type="subcellular location">
    <subcellularLocation>
        <location evidence="1">Nucleus</location>
    </subcellularLocation>
</comment>
<dbReference type="PROSITE" id="PS00036">
    <property type="entry name" value="BZIP_BASIC"/>
    <property type="match status" value="1"/>
</dbReference>
<dbReference type="SMR" id="A0A6M4C6C6"/>
<feature type="compositionally biased region" description="Basic and acidic residues" evidence="8">
    <location>
        <begin position="123"/>
        <end position="138"/>
    </location>
</feature>
<dbReference type="GO" id="GO:0006351">
    <property type="term" value="P:DNA-templated transcription"/>
    <property type="evidence" value="ECO:0007669"/>
    <property type="project" value="InterPro"/>
</dbReference>
<keyword evidence="3" id="KW-0805">Transcription regulation</keyword>
<dbReference type="GO" id="GO:0043565">
    <property type="term" value="F:sequence-specific DNA binding"/>
    <property type="evidence" value="ECO:0007669"/>
    <property type="project" value="InterPro"/>
</dbReference>
<feature type="compositionally biased region" description="Polar residues" evidence="8">
    <location>
        <begin position="95"/>
        <end position="105"/>
    </location>
</feature>
<feature type="domain" description="DOG1" evidence="10">
    <location>
        <begin position="223"/>
        <end position="438"/>
    </location>
</feature>
<dbReference type="GO" id="GO:0003700">
    <property type="term" value="F:DNA-binding transcription factor activity"/>
    <property type="evidence" value="ECO:0007669"/>
    <property type="project" value="InterPro"/>
</dbReference>
<evidence type="ECO:0000256" key="7">
    <source>
        <dbReference type="SAM" id="Coils"/>
    </source>
</evidence>
<feature type="domain" description="BZIP" evidence="9">
    <location>
        <begin position="153"/>
        <end position="197"/>
    </location>
</feature>
<dbReference type="PROSITE" id="PS50217">
    <property type="entry name" value="BZIP"/>
    <property type="match status" value="1"/>
</dbReference>
<dbReference type="SMART" id="SM00338">
    <property type="entry name" value="BRLZ"/>
    <property type="match status" value="1"/>
</dbReference>
<dbReference type="PANTHER" id="PTHR45693:SF13">
    <property type="entry name" value="TRANSCRIPTION FACTOR TGA10"/>
    <property type="match status" value="1"/>
</dbReference>
<keyword evidence="5" id="KW-0804">Transcription</keyword>
<evidence type="ECO:0000256" key="1">
    <source>
        <dbReference type="ARBA" id="ARBA00004123"/>
    </source>
</evidence>
<evidence type="ECO:0000256" key="5">
    <source>
        <dbReference type="ARBA" id="ARBA00023163"/>
    </source>
</evidence>
<dbReference type="GO" id="GO:0005634">
    <property type="term" value="C:nucleus"/>
    <property type="evidence" value="ECO:0007669"/>
    <property type="project" value="UniProtKB-SubCell"/>
</dbReference>
<evidence type="ECO:0000256" key="3">
    <source>
        <dbReference type="ARBA" id="ARBA00023015"/>
    </source>
</evidence>
<reference evidence="11" key="1">
    <citation type="journal article" date="2020" name="Plant Sci.">
        <title>Asparagus racemosus bZIP transcription factor-regulated squalene epoxidase (ArSQE) promotes germination and abiotic stress tolerance in transgenic tobacco.</title>
        <authorList>
            <person name="Upadhyay S."/>
            <person name="Jeena G.S."/>
            <person name="Kumar S."/>
            <person name="Shukla R.K."/>
        </authorList>
    </citation>
    <scope>NUCLEOTIDE SEQUENCE</scope>
</reference>
<keyword evidence="4" id="KW-0238">DNA-binding</keyword>
<dbReference type="AlphaFoldDB" id="A0A6M4C6C6"/>
<dbReference type="Gene3D" id="1.20.5.170">
    <property type="match status" value="1"/>
</dbReference>
<evidence type="ECO:0000313" key="11">
    <source>
        <dbReference type="EMBL" id="QJQ50375.1"/>
    </source>
</evidence>
<keyword evidence="7" id="KW-0175">Coiled coil</keyword>
<feature type="region of interest" description="Disordered" evidence="8">
    <location>
        <begin position="23"/>
        <end position="44"/>
    </location>
</feature>
<dbReference type="Pfam" id="PF00170">
    <property type="entry name" value="bZIP_1"/>
    <property type="match status" value="1"/>
</dbReference>
<sequence>MAGDHRSFHGYQDQEMISFGMMNQSSSSSHSKHENSMPKEGGNYDIGELDQSLFLYFDGHDNPSVDQERKQTLNIFPSEPMNIDPSTKVDLGLLPSTSNSSQRYNEQPMERDNPRTISSLAGKGKDIKTSLKNEEKNKSVIASSDQEGPKTPDAKTLRRLAQNREAARKSRLRKKAYIQQLENSRIKLLQLEQELQSTRSQGMLINGVNQNLPSNPNGLTSNAVAFNIEYERWKEEHHQMTCELQAAVQENLPESELRVYVDKYLGHYEKMMKLKNVIVKLDVFHIVSGVWVSPAERCFLWIGGFRPSQILKIVSRRIELLSEQQIMGICSLQQSARETEEALSQGLATLHQSLTETVVCDALSFSSDIAGYMGQMYSVAINKLNNLEAFVTQADNLRQHTIHRLHQILSARQAALCFLAMEDYFHRLRALSSLWTARPRNF</sequence>
<protein>
    <submittedName>
        <fullName evidence="11">BZip transcription factor</fullName>
    </submittedName>
</protein>
<dbReference type="EMBL" id="MN393293">
    <property type="protein sequence ID" value="QJQ50375.1"/>
    <property type="molecule type" value="mRNA"/>
</dbReference>
<dbReference type="Pfam" id="PF14144">
    <property type="entry name" value="DOG1"/>
    <property type="match status" value="1"/>
</dbReference>
<evidence type="ECO:0000259" key="9">
    <source>
        <dbReference type="PROSITE" id="PS50217"/>
    </source>
</evidence>
<evidence type="ECO:0000259" key="10">
    <source>
        <dbReference type="PROSITE" id="PS51806"/>
    </source>
</evidence>
<evidence type="ECO:0000256" key="6">
    <source>
        <dbReference type="ARBA" id="ARBA00023242"/>
    </source>
</evidence>
<evidence type="ECO:0000256" key="4">
    <source>
        <dbReference type="ARBA" id="ARBA00023125"/>
    </source>
</evidence>
<dbReference type="SUPFAM" id="SSF57959">
    <property type="entry name" value="Leucine zipper domain"/>
    <property type="match status" value="1"/>
</dbReference>
<evidence type="ECO:0000256" key="8">
    <source>
        <dbReference type="SAM" id="MobiDB-lite"/>
    </source>
</evidence>
<proteinExistence type="evidence at transcript level"/>
<comment type="similarity">
    <text evidence="2">Belongs to the bZIP family.</text>
</comment>
<dbReference type="PANTHER" id="PTHR45693">
    <property type="entry name" value="TRANSCRIPTION FACTOR TGA9"/>
    <property type="match status" value="1"/>
</dbReference>
<feature type="coiled-coil region" evidence="7">
    <location>
        <begin position="174"/>
        <end position="201"/>
    </location>
</feature>
<dbReference type="InterPro" id="IPR025422">
    <property type="entry name" value="TGA_domain"/>
</dbReference>
<keyword evidence="6" id="KW-0539">Nucleus</keyword>
<dbReference type="PROSITE" id="PS51806">
    <property type="entry name" value="DOG1"/>
    <property type="match status" value="1"/>
</dbReference>